<accession>A0A3G4ZSJ6</accession>
<gene>
    <name evidence="1" type="ORF">Terrestrivirus9_10</name>
</gene>
<proteinExistence type="predicted"/>
<protein>
    <submittedName>
        <fullName evidence="1">Uncharacterized protein</fullName>
    </submittedName>
</protein>
<organism evidence="1">
    <name type="scientific">Terrestrivirus sp</name>
    <dbReference type="NCBI Taxonomy" id="2487775"/>
    <lineage>
        <taxon>Viruses</taxon>
        <taxon>Varidnaviria</taxon>
        <taxon>Bamfordvirae</taxon>
        <taxon>Nucleocytoviricota</taxon>
        <taxon>Megaviricetes</taxon>
        <taxon>Imitervirales</taxon>
        <taxon>Mimiviridae</taxon>
        <taxon>Klosneuvirinae</taxon>
    </lineage>
</organism>
<evidence type="ECO:0000313" key="1">
    <source>
        <dbReference type="EMBL" id="AYV76573.1"/>
    </source>
</evidence>
<sequence>MGQDCNSCGDDHKDHKDKHCEKCFNNCELLKFIVGFAMDTNQGDLSALPRDVKELLCQVLKGSFVADIADNNTSFVNVIGYITRRVNDLCLSPCVKAEINKNILSIALSRFNNLLSPVISIGGPVFVDTNVCSQPDLDKCGYIVVSAGSALGFLLEIRLIIQSLFADKCNCGDDCERDCDCDLTFCEVCKFVFGKFCIVNDLLVNSDSLVQQIDIIQQLVILAEKCDKKCDN</sequence>
<name>A0A3G4ZSJ6_9VIRU</name>
<reference evidence="1" key="1">
    <citation type="submission" date="2018-10" db="EMBL/GenBank/DDBJ databases">
        <title>Hidden diversity of soil giant viruses.</title>
        <authorList>
            <person name="Schulz F."/>
            <person name="Alteio L."/>
            <person name="Goudeau D."/>
            <person name="Ryan E.M."/>
            <person name="Malmstrom R.R."/>
            <person name="Blanchard J."/>
            <person name="Woyke T."/>
        </authorList>
    </citation>
    <scope>NUCLEOTIDE SEQUENCE</scope>
    <source>
        <strain evidence="1">TEV1</strain>
    </source>
</reference>
<dbReference type="EMBL" id="MK071987">
    <property type="protein sequence ID" value="AYV76573.1"/>
    <property type="molecule type" value="Genomic_DNA"/>
</dbReference>